<proteinExistence type="predicted"/>
<comment type="caution">
    <text evidence="1">The sequence shown here is derived from an EMBL/GenBank/DDBJ whole genome shotgun (WGS) entry which is preliminary data.</text>
</comment>
<sequence length="210" mass="22459">MPVAVLCRPLVSVAGVTVHLSVRGRGTTVGEQDDNLVDRLWVVTQVVPEHVGVLQVGLWVSLLGVDKVREFGWVSDEENRGVVVHPVQVTFLGVELGGEASWVSGGVGRTRLTTDGGESSEGSGLLTNVLEHLGGTDVGDVVSHLKDTVGTRALGVDNSLWNSLSVKVSKRVNEVEVLQEQRTVLADSLGSKRLRDRTTLGVGVSWRSHD</sequence>
<reference evidence="2" key="1">
    <citation type="journal article" date="2015" name="BMC Genomics">
        <title>Draft genome of a commonly misdiagnosed multidrug resistant pathogen Candida auris.</title>
        <authorList>
            <person name="Chatterjee S."/>
            <person name="Alampalli S.V."/>
            <person name="Nageshan R.K."/>
            <person name="Chettiar S.T."/>
            <person name="Joshi S."/>
            <person name="Tatu U.S."/>
        </authorList>
    </citation>
    <scope>NUCLEOTIDE SEQUENCE [LARGE SCALE GENOMIC DNA]</scope>
    <source>
        <strain evidence="2">6684</strain>
    </source>
</reference>
<dbReference type="Proteomes" id="UP000037122">
    <property type="component" value="Unassembled WGS sequence"/>
</dbReference>
<name>A0A0L0NTX7_CANAR</name>
<evidence type="ECO:0000313" key="1">
    <source>
        <dbReference type="EMBL" id="KND97459.1"/>
    </source>
</evidence>
<accession>A0A0L0NTX7</accession>
<organism evidence="1 2">
    <name type="scientific">Candidozyma auris</name>
    <name type="common">Yeast</name>
    <name type="synonym">Candida auris</name>
    <dbReference type="NCBI Taxonomy" id="498019"/>
    <lineage>
        <taxon>Eukaryota</taxon>
        <taxon>Fungi</taxon>
        <taxon>Dikarya</taxon>
        <taxon>Ascomycota</taxon>
        <taxon>Saccharomycotina</taxon>
        <taxon>Pichiomycetes</taxon>
        <taxon>Metschnikowiaceae</taxon>
        <taxon>Candidozyma</taxon>
    </lineage>
</organism>
<dbReference type="EMBL" id="LGST01000041">
    <property type="protein sequence ID" value="KND97459.1"/>
    <property type="molecule type" value="Genomic_DNA"/>
</dbReference>
<gene>
    <name evidence="1" type="ORF">QG37_05843</name>
</gene>
<protein>
    <submittedName>
        <fullName evidence="1">Peroxisomal catalase</fullName>
    </submittedName>
</protein>
<dbReference type="VEuPathDB" id="FungiDB:QG37_05843"/>
<dbReference type="AlphaFoldDB" id="A0A0L0NTX7"/>
<evidence type="ECO:0000313" key="2">
    <source>
        <dbReference type="Proteomes" id="UP000037122"/>
    </source>
</evidence>